<reference evidence="3" key="1">
    <citation type="submission" date="2016-10" db="EMBL/GenBank/DDBJ databases">
        <authorList>
            <person name="Varghese N."/>
            <person name="Submissions S."/>
        </authorList>
    </citation>
    <scope>NUCLEOTIDE SEQUENCE [LARGE SCALE GENOMIC DNA]</scope>
    <source>
        <strain evidence="3">KPR-1</strain>
    </source>
</reference>
<keyword evidence="1" id="KW-0547">Nucleotide-binding</keyword>
<dbReference type="InterPro" id="IPR011330">
    <property type="entry name" value="Glyco_hydro/deAcase_b/a-brl"/>
</dbReference>
<dbReference type="GO" id="GO:0005975">
    <property type="term" value="P:carbohydrate metabolic process"/>
    <property type="evidence" value="ECO:0007669"/>
    <property type="project" value="InterPro"/>
</dbReference>
<evidence type="ECO:0000256" key="1">
    <source>
        <dbReference type="HAMAP-Rule" id="MF_00691"/>
    </source>
</evidence>
<comment type="catalytic activity">
    <reaction evidence="1">
        <text>5-oxo-L-proline + ATP + 2 H2O = L-glutamate + ADP + phosphate + H(+)</text>
        <dbReference type="Rhea" id="RHEA:10348"/>
        <dbReference type="ChEBI" id="CHEBI:15377"/>
        <dbReference type="ChEBI" id="CHEBI:15378"/>
        <dbReference type="ChEBI" id="CHEBI:29985"/>
        <dbReference type="ChEBI" id="CHEBI:30616"/>
        <dbReference type="ChEBI" id="CHEBI:43474"/>
        <dbReference type="ChEBI" id="CHEBI:58402"/>
        <dbReference type="ChEBI" id="CHEBI:456216"/>
        <dbReference type="EC" id="3.5.2.9"/>
    </reaction>
</comment>
<comment type="function">
    <text evidence="1">Catalyzes the cleavage of 5-oxoproline to form L-glutamate coupled to the hydrolysis of ATP to ADP and inorganic phosphate.</text>
</comment>
<dbReference type="CDD" id="cd10787">
    <property type="entry name" value="LamB_YcsF_like"/>
    <property type="match status" value="1"/>
</dbReference>
<dbReference type="Pfam" id="PF03746">
    <property type="entry name" value="LamB_YcsF"/>
    <property type="match status" value="1"/>
</dbReference>
<gene>
    <name evidence="1" type="primary">pxpA</name>
    <name evidence="2" type="ORF">SAMN02910418_01791</name>
</gene>
<dbReference type="EMBL" id="FNQV01000011">
    <property type="protein sequence ID" value="SEA52873.1"/>
    <property type="molecule type" value="Genomic_DNA"/>
</dbReference>
<keyword evidence="3" id="KW-1185">Reference proteome</keyword>
<dbReference type="GO" id="GO:0017168">
    <property type="term" value="F:5-oxoprolinase (ATP-hydrolyzing) activity"/>
    <property type="evidence" value="ECO:0007669"/>
    <property type="project" value="UniProtKB-UniRule"/>
</dbReference>
<sequence>MHVDLNSDSGESFSNWQMGDDATMMQIVTSANIACGFHAGDASVMSTTVGLAAENNVAIGAHVSYQDLANFGRVFHDVAPSDLTSLVLYQLGALQALGAPRGAKIRYVKPHGALYNTIVTHEAHARAVVDALVEFDDELPILCLPNSVIYREAERAGLRPVVEAFADRAYTPEGTLVSRREAGAVITDPQVAAERMVRLATEGVLEAIDGSDVRLQAESICVHGDTPSAVNLARTVREALSNAGVEVQAFV</sequence>
<dbReference type="OrthoDB" id="9773478at2"/>
<dbReference type="GO" id="GO:0005524">
    <property type="term" value="F:ATP binding"/>
    <property type="evidence" value="ECO:0007669"/>
    <property type="project" value="UniProtKB-UniRule"/>
</dbReference>
<dbReference type="AlphaFoldDB" id="A0A1H4BXR8"/>
<dbReference type="RefSeq" id="WP_092565102.1">
    <property type="nucleotide sequence ID" value="NZ_FNQV01000011.1"/>
</dbReference>
<dbReference type="HAMAP" id="MF_00691">
    <property type="entry name" value="PxpA"/>
    <property type="match status" value="1"/>
</dbReference>
<dbReference type="Gene3D" id="3.20.20.370">
    <property type="entry name" value="Glycoside hydrolase/deacetylase"/>
    <property type="match status" value="1"/>
</dbReference>
<dbReference type="PANTHER" id="PTHR30292">
    <property type="entry name" value="UNCHARACTERIZED PROTEIN YBGL-RELATED"/>
    <property type="match status" value="1"/>
</dbReference>
<protein>
    <recommendedName>
        <fullName evidence="1">5-oxoprolinase subunit A</fullName>
        <shortName evidence="1">5-OPase subunit A</shortName>
        <ecNumber evidence="1">3.5.2.9</ecNumber>
    </recommendedName>
    <alternativeName>
        <fullName evidence="1">5-oxoprolinase (ATP-hydrolyzing) subunit A</fullName>
    </alternativeName>
</protein>
<name>A0A1H4BXR8_9ACTO</name>
<organism evidence="2 3">
    <name type="scientific">Bowdeniella nasicola</name>
    <dbReference type="NCBI Taxonomy" id="208480"/>
    <lineage>
        <taxon>Bacteria</taxon>
        <taxon>Bacillati</taxon>
        <taxon>Actinomycetota</taxon>
        <taxon>Actinomycetes</taxon>
        <taxon>Actinomycetales</taxon>
        <taxon>Actinomycetaceae</taxon>
        <taxon>Bowdeniella</taxon>
    </lineage>
</organism>
<keyword evidence="1" id="KW-0067">ATP-binding</keyword>
<evidence type="ECO:0000313" key="3">
    <source>
        <dbReference type="Proteomes" id="UP000199288"/>
    </source>
</evidence>
<dbReference type="InterPro" id="IPR005501">
    <property type="entry name" value="LamB/YcsF/PxpA-like"/>
</dbReference>
<dbReference type="SUPFAM" id="SSF88713">
    <property type="entry name" value="Glycoside hydrolase/deacetylase"/>
    <property type="match status" value="1"/>
</dbReference>
<comment type="similarity">
    <text evidence="1">Belongs to the LamB/PxpA family.</text>
</comment>
<proteinExistence type="inferred from homology"/>
<dbReference type="PANTHER" id="PTHR30292:SF0">
    <property type="entry name" value="5-OXOPROLINASE SUBUNIT A"/>
    <property type="match status" value="1"/>
</dbReference>
<accession>A0A1H4BXR8</accession>
<dbReference type="EC" id="3.5.2.9" evidence="1"/>
<dbReference type="Proteomes" id="UP000199288">
    <property type="component" value="Unassembled WGS sequence"/>
</dbReference>
<keyword evidence="1" id="KW-0378">Hydrolase</keyword>
<dbReference type="NCBIfam" id="NF003814">
    <property type="entry name" value="PRK05406.1-3"/>
    <property type="match status" value="1"/>
</dbReference>
<evidence type="ECO:0000313" key="2">
    <source>
        <dbReference type="EMBL" id="SEA52873.1"/>
    </source>
</evidence>
<dbReference type="NCBIfam" id="NF003816">
    <property type="entry name" value="PRK05406.1-5"/>
    <property type="match status" value="1"/>
</dbReference>
<comment type="subunit">
    <text evidence="1">Forms a complex composed of PxpA, PxpB and PxpC.</text>
</comment>